<dbReference type="Gene3D" id="3.40.720.10">
    <property type="entry name" value="Alkaline Phosphatase, subunit A"/>
    <property type="match status" value="1"/>
</dbReference>
<dbReference type="InterPro" id="IPR000917">
    <property type="entry name" value="Sulfatase_N"/>
</dbReference>
<evidence type="ECO:0000313" key="5">
    <source>
        <dbReference type="Proteomes" id="UP000295455"/>
    </source>
</evidence>
<dbReference type="CDD" id="cd16143">
    <property type="entry name" value="ARS_like"/>
    <property type="match status" value="1"/>
</dbReference>
<protein>
    <submittedName>
        <fullName evidence="4">Arylsulfatase A-like enzyme</fullName>
    </submittedName>
</protein>
<dbReference type="Proteomes" id="UP000295455">
    <property type="component" value="Unassembled WGS sequence"/>
</dbReference>
<gene>
    <name evidence="4" type="ORF">EV196_103231</name>
</gene>
<dbReference type="Gene3D" id="3.30.1120.10">
    <property type="match status" value="1"/>
</dbReference>
<dbReference type="InterPro" id="IPR050738">
    <property type="entry name" value="Sulfatase"/>
</dbReference>
<reference evidence="4 5" key="1">
    <citation type="submission" date="2019-03" db="EMBL/GenBank/DDBJ databases">
        <title>Genomic Encyclopedia of Type Strains, Phase IV (KMG-IV): sequencing the most valuable type-strain genomes for metagenomic binning, comparative biology and taxonomic classification.</title>
        <authorList>
            <person name="Goeker M."/>
        </authorList>
    </citation>
    <scope>NUCLEOTIDE SEQUENCE [LARGE SCALE GENOMIC DNA]</scope>
    <source>
        <strain evidence="4 5">DSM 18792</strain>
    </source>
</reference>
<evidence type="ECO:0000313" key="4">
    <source>
        <dbReference type="EMBL" id="TCL66812.1"/>
    </source>
</evidence>
<evidence type="ECO:0000256" key="2">
    <source>
        <dbReference type="ARBA" id="ARBA00022801"/>
    </source>
</evidence>
<keyword evidence="5" id="KW-1185">Reference proteome</keyword>
<comment type="caution">
    <text evidence="4">The sequence shown here is derived from an EMBL/GenBank/DDBJ whole genome shotgun (WGS) entry which is preliminary data.</text>
</comment>
<dbReference type="PANTHER" id="PTHR42693:SF53">
    <property type="entry name" value="ENDO-4-O-SULFATASE"/>
    <property type="match status" value="1"/>
</dbReference>
<dbReference type="GO" id="GO:0004065">
    <property type="term" value="F:arylsulfatase activity"/>
    <property type="evidence" value="ECO:0007669"/>
    <property type="project" value="TreeGrafter"/>
</dbReference>
<dbReference type="OrthoDB" id="9765065at2"/>
<proteinExistence type="inferred from homology"/>
<feature type="domain" description="Sulfatase N-terminal" evidence="3">
    <location>
        <begin position="33"/>
        <end position="400"/>
    </location>
</feature>
<dbReference type="EMBL" id="SLUP01000003">
    <property type="protein sequence ID" value="TCL66812.1"/>
    <property type="molecule type" value="Genomic_DNA"/>
</dbReference>
<dbReference type="Pfam" id="PF00884">
    <property type="entry name" value="Sulfatase"/>
    <property type="match status" value="1"/>
</dbReference>
<dbReference type="SUPFAM" id="SSF53649">
    <property type="entry name" value="Alkaline phosphatase-like"/>
    <property type="match status" value="1"/>
</dbReference>
<accession>A0A4R1RLY8</accession>
<dbReference type="PANTHER" id="PTHR42693">
    <property type="entry name" value="ARYLSULFATASE FAMILY MEMBER"/>
    <property type="match status" value="1"/>
</dbReference>
<comment type="similarity">
    <text evidence="1">Belongs to the sulfatase family.</text>
</comment>
<name>A0A4R1RLY8_9FLAO</name>
<keyword evidence="2" id="KW-0378">Hydrolase</keyword>
<evidence type="ECO:0000256" key="1">
    <source>
        <dbReference type="ARBA" id="ARBA00008779"/>
    </source>
</evidence>
<dbReference type="InterPro" id="IPR017850">
    <property type="entry name" value="Alkaline_phosphatase_core_sf"/>
</dbReference>
<organism evidence="4 5">
    <name type="scientific">Mariniflexile fucanivorans</name>
    <dbReference type="NCBI Taxonomy" id="264023"/>
    <lineage>
        <taxon>Bacteria</taxon>
        <taxon>Pseudomonadati</taxon>
        <taxon>Bacteroidota</taxon>
        <taxon>Flavobacteriia</taxon>
        <taxon>Flavobacteriales</taxon>
        <taxon>Flavobacteriaceae</taxon>
        <taxon>Mariniflexile</taxon>
    </lineage>
</organism>
<dbReference type="AlphaFoldDB" id="A0A4R1RLY8"/>
<evidence type="ECO:0000259" key="3">
    <source>
        <dbReference type="Pfam" id="PF00884"/>
    </source>
</evidence>
<sequence length="539" mass="58750">MKLKSKLSKTVKILVFILSCCGSNLTLSSQDKPNVVYILVDDLGYGDIGCYGATKVKTPNIDKLATEGKIFTDAHSASAVCTPSRYATMTGQYPFRGNNGKGIWGPAPVESELLLKTDQLTIADVLKNSGYATAALGKWHLGFKTGRNDWKQPLSPGPNDLGFDYYFGVPVVNSAPPYVYVENTHVVGGDPNDPLVYVGKGKPEVVTPITPIPPEASQRTVNMFKGAVAAHKIYNDYTVGTVLAGKAVDWITAKTAKKSKKEKQNPFFLYLATTHIHHPFTPGSNFQGKSDAELYGDFIQELDWMVGQVTSTLEKQGVAENTLIIFTSDNGAMLNLGGRNAVKAGHKINGDLLGFKFGVWEGGHRVPFIAKWPGKIEAGTVSNQLICNVDMLATFMALTGQNTNNLEHTDSVNILPALTGNPEKPIRNEVVLAAYRESHLSLRKGKWMYIPAQGSGGFTGSKPEQHAWGGAPAVAFIGGVNSDIENGKIKKDAPKAQLYNLEEDKYQITNVYTKYPEVVKEMETILESYRPKTEKTPKK</sequence>